<dbReference type="Proteomes" id="UP000018851">
    <property type="component" value="Chromosome"/>
</dbReference>
<dbReference type="SUPFAM" id="SSF143880">
    <property type="entry name" value="NE0471 N-terminal domain-like"/>
    <property type="match status" value="1"/>
</dbReference>
<accession>W0AH84</accession>
<dbReference type="KEGG" id="ssan:NX02_28465"/>
<proteinExistence type="predicted"/>
<dbReference type="HOGENOM" id="CLU_153045_1_0_5"/>
<name>W0AH84_9SPHN</name>
<dbReference type="InterPro" id="IPR036782">
    <property type="entry name" value="NE0471-like_N"/>
</dbReference>
<gene>
    <name evidence="1" type="ORF">NX02_28465</name>
</gene>
<dbReference type="PATRIC" id="fig|1123269.5.peg.5590"/>
<reference evidence="1 2" key="1">
    <citation type="submission" date="2013-07" db="EMBL/GenBank/DDBJ databases">
        <title>Completed genome of Sphingomonas sanxanigenens NX02.</title>
        <authorList>
            <person name="Ma T."/>
            <person name="Huang H."/>
            <person name="Wu M."/>
            <person name="Li X."/>
            <person name="Li G."/>
        </authorList>
    </citation>
    <scope>NUCLEOTIDE SEQUENCE [LARGE SCALE GENOMIC DNA]</scope>
    <source>
        <strain evidence="1 2">NX02</strain>
    </source>
</reference>
<organism evidence="1 2">
    <name type="scientific">Sphingomonas sanxanigenens DSM 19645 = NX02</name>
    <dbReference type="NCBI Taxonomy" id="1123269"/>
    <lineage>
        <taxon>Bacteria</taxon>
        <taxon>Pseudomonadati</taxon>
        <taxon>Pseudomonadota</taxon>
        <taxon>Alphaproteobacteria</taxon>
        <taxon>Sphingomonadales</taxon>
        <taxon>Sphingomonadaceae</taxon>
        <taxon>Sphingomonas</taxon>
    </lineage>
</organism>
<evidence type="ECO:0008006" key="3">
    <source>
        <dbReference type="Google" id="ProtNLM"/>
    </source>
</evidence>
<dbReference type="Gene3D" id="3.30.2020.10">
    <property type="entry name" value="NE0471-like N-terminal domain"/>
    <property type="match status" value="1"/>
</dbReference>
<dbReference type="STRING" id="1123269.NX02_28465"/>
<dbReference type="eggNOG" id="ENOG5033ASB">
    <property type="taxonomic scope" value="Bacteria"/>
</dbReference>
<dbReference type="Pfam" id="PF10387">
    <property type="entry name" value="DUF2442"/>
    <property type="match status" value="1"/>
</dbReference>
<dbReference type="AlphaFoldDB" id="W0AH84"/>
<dbReference type="InterPro" id="IPR018841">
    <property type="entry name" value="DUF2442"/>
</dbReference>
<evidence type="ECO:0000313" key="2">
    <source>
        <dbReference type="Proteomes" id="UP000018851"/>
    </source>
</evidence>
<dbReference type="EMBL" id="CP006644">
    <property type="protein sequence ID" value="AHE57274.1"/>
    <property type="molecule type" value="Genomic_DNA"/>
</dbReference>
<protein>
    <recommendedName>
        <fullName evidence="3">DUF2442 domain-containing protein</fullName>
    </recommendedName>
</protein>
<keyword evidence="2" id="KW-1185">Reference proteome</keyword>
<evidence type="ECO:0000313" key="1">
    <source>
        <dbReference type="EMBL" id="AHE57274.1"/>
    </source>
</evidence>
<sequence length="75" mass="8159">MRLDLAFSDGAHGIWSAEELIARDTVLTRPLADPDYFARAFIEGGALAWPNGLELSPNALHQRLDTAGRLAKRAA</sequence>